<accession>A0AAJ7XHI6</accession>
<dbReference type="GO" id="GO:0030041">
    <property type="term" value="P:actin filament polymerization"/>
    <property type="evidence" value="ECO:0007669"/>
    <property type="project" value="TreeGrafter"/>
</dbReference>
<keyword evidence="1" id="KW-1185">Reference proteome</keyword>
<evidence type="ECO:0000313" key="2">
    <source>
        <dbReference type="RefSeq" id="XP_032834934.1"/>
    </source>
</evidence>
<dbReference type="RefSeq" id="XP_032834934.1">
    <property type="nucleotide sequence ID" value="XM_032979043.1"/>
</dbReference>
<dbReference type="AlphaFoldDB" id="A0AAJ7XHI6"/>
<reference evidence="2" key="1">
    <citation type="submission" date="2025-08" db="UniProtKB">
        <authorList>
            <consortium name="RefSeq"/>
        </authorList>
    </citation>
    <scope>IDENTIFICATION</scope>
    <source>
        <tissue evidence="2">Sperm</tissue>
    </source>
</reference>
<dbReference type="GO" id="GO:0051295">
    <property type="term" value="P:establishment of meiotic spindle localization"/>
    <property type="evidence" value="ECO:0007669"/>
    <property type="project" value="TreeGrafter"/>
</dbReference>
<dbReference type="GO" id="GO:0045010">
    <property type="term" value="P:actin nucleation"/>
    <property type="evidence" value="ECO:0007669"/>
    <property type="project" value="InterPro"/>
</dbReference>
<proteinExistence type="predicted"/>
<dbReference type="GO" id="GO:0036089">
    <property type="term" value="P:cleavage furrow formation"/>
    <property type="evidence" value="ECO:0007669"/>
    <property type="project" value="TreeGrafter"/>
</dbReference>
<dbReference type="KEGG" id="pmrn:116957089"/>
<dbReference type="Proteomes" id="UP001318040">
    <property type="component" value="Chromosome 69"/>
</dbReference>
<organism evidence="1 2">
    <name type="scientific">Petromyzon marinus</name>
    <name type="common">Sea lamprey</name>
    <dbReference type="NCBI Taxonomy" id="7757"/>
    <lineage>
        <taxon>Eukaryota</taxon>
        <taxon>Metazoa</taxon>
        <taxon>Chordata</taxon>
        <taxon>Craniata</taxon>
        <taxon>Vertebrata</taxon>
        <taxon>Cyclostomata</taxon>
        <taxon>Hyperoartia</taxon>
        <taxon>Petromyzontiformes</taxon>
        <taxon>Petromyzontidae</taxon>
        <taxon>Petromyzon</taxon>
    </lineage>
</organism>
<gene>
    <name evidence="2" type="primary">LOC116957089</name>
</gene>
<name>A0AAJ7XHI6_PETMA</name>
<dbReference type="GO" id="GO:0005938">
    <property type="term" value="C:cell cortex"/>
    <property type="evidence" value="ECO:0007669"/>
    <property type="project" value="TreeGrafter"/>
</dbReference>
<dbReference type="SUPFAM" id="SSF57903">
    <property type="entry name" value="FYVE/PHD zinc finger"/>
    <property type="match status" value="1"/>
</dbReference>
<dbReference type="GO" id="GO:0048193">
    <property type="term" value="P:Golgi vesicle transport"/>
    <property type="evidence" value="ECO:0007669"/>
    <property type="project" value="TreeGrafter"/>
</dbReference>
<dbReference type="GO" id="GO:0008017">
    <property type="term" value="F:microtubule binding"/>
    <property type="evidence" value="ECO:0007669"/>
    <property type="project" value="TreeGrafter"/>
</dbReference>
<dbReference type="GO" id="GO:0051639">
    <property type="term" value="P:actin filament network formation"/>
    <property type="evidence" value="ECO:0007669"/>
    <property type="project" value="TreeGrafter"/>
</dbReference>
<dbReference type="InterPro" id="IPR011011">
    <property type="entry name" value="Znf_FYVE_PHD"/>
</dbReference>
<dbReference type="PANTHER" id="PTHR21345">
    <property type="entry name" value="SPIRE"/>
    <property type="match status" value="1"/>
</dbReference>
<dbReference type="Gene3D" id="3.30.40.10">
    <property type="entry name" value="Zinc/RING finger domain, C3HC4 (zinc finger)"/>
    <property type="match status" value="1"/>
</dbReference>
<evidence type="ECO:0000313" key="1">
    <source>
        <dbReference type="Proteomes" id="UP001318040"/>
    </source>
</evidence>
<dbReference type="InterPro" id="IPR029901">
    <property type="entry name" value="Spire"/>
</dbReference>
<dbReference type="GO" id="GO:0040038">
    <property type="term" value="P:polar body extrusion after meiotic divisions"/>
    <property type="evidence" value="ECO:0007669"/>
    <property type="project" value="TreeGrafter"/>
</dbReference>
<sequence>MGRSRCSTEPKREFAHSLETLTLTLEDVSSIRKVLSCAELDLHCRDRGRFALLDNGKLCFSCQQTKFSLFSRPRTCRLCCRCVCSQCCTKVQLPDKKLSHVPVYALGWSVDPKDPPLHTRNGLSLAGLGPLWAGAAAWVWASLCRDCSQLLDTVVTRSHSSARLLHRA</sequence>
<dbReference type="GO" id="GO:0030659">
    <property type="term" value="C:cytoplasmic vesicle membrane"/>
    <property type="evidence" value="ECO:0007669"/>
    <property type="project" value="TreeGrafter"/>
</dbReference>
<dbReference type="InterPro" id="IPR013083">
    <property type="entry name" value="Znf_RING/FYVE/PHD"/>
</dbReference>
<dbReference type="GO" id="GO:0003779">
    <property type="term" value="F:actin binding"/>
    <property type="evidence" value="ECO:0007669"/>
    <property type="project" value="InterPro"/>
</dbReference>
<dbReference type="PANTHER" id="PTHR21345:SF3">
    <property type="entry name" value="PROTEIN SPIRE"/>
    <property type="match status" value="1"/>
</dbReference>
<protein>
    <submittedName>
        <fullName evidence="2">Protein spire homolog 2-like</fullName>
    </submittedName>
</protein>